<comment type="caution">
    <text evidence="2">The sequence shown here is derived from an EMBL/GenBank/DDBJ whole genome shotgun (WGS) entry which is preliminary data.</text>
</comment>
<evidence type="ECO:0000256" key="1">
    <source>
        <dbReference type="SAM" id="MobiDB-lite"/>
    </source>
</evidence>
<organism evidence="2 3">
    <name type="scientific">Paraburkholderia bengalensis</name>
    <dbReference type="NCBI Taxonomy" id="2747562"/>
    <lineage>
        <taxon>Bacteria</taxon>
        <taxon>Pseudomonadati</taxon>
        <taxon>Pseudomonadota</taxon>
        <taxon>Betaproteobacteria</taxon>
        <taxon>Burkholderiales</taxon>
        <taxon>Burkholderiaceae</taxon>
        <taxon>Paraburkholderia</taxon>
    </lineage>
</organism>
<gene>
    <name evidence="2" type="ORF">H3V53_28105</name>
</gene>
<dbReference type="Proteomes" id="UP001386437">
    <property type="component" value="Unassembled WGS sequence"/>
</dbReference>
<proteinExistence type="predicted"/>
<keyword evidence="3" id="KW-1185">Reference proteome</keyword>
<dbReference type="EMBL" id="JACFYJ010000061">
    <property type="protein sequence ID" value="MEI6000908.1"/>
    <property type="molecule type" value="Genomic_DNA"/>
</dbReference>
<feature type="compositionally biased region" description="Acidic residues" evidence="1">
    <location>
        <begin position="59"/>
        <end position="69"/>
    </location>
</feature>
<protein>
    <submittedName>
        <fullName evidence="2">Uncharacterized protein</fullName>
    </submittedName>
</protein>
<name>A0ABU8J091_9BURK</name>
<dbReference type="RefSeq" id="WP_336600755.1">
    <property type="nucleotide sequence ID" value="NZ_JACFYJ010000061.1"/>
</dbReference>
<accession>A0ABU8J091</accession>
<feature type="compositionally biased region" description="Pro residues" evidence="1">
    <location>
        <begin position="70"/>
        <end position="82"/>
    </location>
</feature>
<reference evidence="2 3" key="1">
    <citation type="journal article" date="2022" name="Arch. Microbiol.">
        <title>Paraburkholderia bengalensis sp. nov. isolated from roots of Oryza sativa, IR64.</title>
        <authorList>
            <person name="Nag P."/>
            <person name="Mondal N."/>
            <person name="Sarkar J."/>
            <person name="Das S."/>
        </authorList>
    </citation>
    <scope>NUCLEOTIDE SEQUENCE [LARGE SCALE GENOMIC DNA]</scope>
    <source>
        <strain evidence="2 3">IR64_4_BI</strain>
    </source>
</reference>
<evidence type="ECO:0000313" key="3">
    <source>
        <dbReference type="Proteomes" id="UP001386437"/>
    </source>
</evidence>
<evidence type="ECO:0000313" key="2">
    <source>
        <dbReference type="EMBL" id="MEI6000908.1"/>
    </source>
</evidence>
<feature type="region of interest" description="Disordered" evidence="1">
    <location>
        <begin position="1"/>
        <end position="82"/>
    </location>
</feature>
<sequence>MTSPNREENTLPEDPAEIPPTELNKPIGDAIPTPTEPGLDQPLPEKPKTDDEASAQPSDEPEPLGDDDPPPGVPDPGPSDFA</sequence>